<dbReference type="InterPro" id="IPR013176">
    <property type="entry name" value="Ccz1"/>
</dbReference>
<comment type="caution">
    <text evidence="4">The sequence shown here is derived from an EMBL/GenBank/DDBJ whole genome shotgun (WGS) entry which is preliminary data.</text>
</comment>
<keyword evidence="2" id="KW-0175">Coiled coil</keyword>
<dbReference type="Pfam" id="PF19031">
    <property type="entry name" value="Intu_longin_1"/>
    <property type="match status" value="1"/>
</dbReference>
<proteinExistence type="inferred from homology"/>
<dbReference type="PANTHER" id="PTHR13056">
    <property type="entry name" value="VACUOLAR FUSION PROTEIN CCZ1 HOMOLOG-RELATED"/>
    <property type="match status" value="1"/>
</dbReference>
<feature type="domain" description="CCZ1/INTU/HSP4 first Longin" evidence="3">
    <location>
        <begin position="14"/>
        <end position="128"/>
    </location>
</feature>
<dbReference type="PANTHER" id="PTHR13056:SF0">
    <property type="entry name" value="VACUOLAR FUSION PROTEIN CCZ1 HOMOLOG-RELATED"/>
    <property type="match status" value="1"/>
</dbReference>
<evidence type="ECO:0000259" key="3">
    <source>
        <dbReference type="Pfam" id="PF19031"/>
    </source>
</evidence>
<dbReference type="InterPro" id="IPR043987">
    <property type="entry name" value="CCZ1/INTU/HSP4_longin_1"/>
</dbReference>
<name>A0ABN8D6T2_9STRA</name>
<comment type="similarity">
    <text evidence="1">Belongs to the CCZ1 family.</text>
</comment>
<accession>A0ABN8D6T2</accession>
<evidence type="ECO:0000256" key="1">
    <source>
        <dbReference type="ARBA" id="ARBA00005352"/>
    </source>
</evidence>
<evidence type="ECO:0000313" key="5">
    <source>
        <dbReference type="Proteomes" id="UP001158986"/>
    </source>
</evidence>
<feature type="coiled-coil region" evidence="2">
    <location>
        <begin position="192"/>
        <end position="219"/>
    </location>
</feature>
<evidence type="ECO:0000256" key="2">
    <source>
        <dbReference type="SAM" id="Coils"/>
    </source>
</evidence>
<protein>
    <recommendedName>
        <fullName evidence="3">CCZ1/INTU/HSP4 first Longin domain-containing protein</fullName>
    </recommendedName>
</protein>
<dbReference type="Proteomes" id="UP001158986">
    <property type="component" value="Unassembled WGS sequence"/>
</dbReference>
<sequence length="738" mass="83403">MLLLWHEALGTDDEQATEDELYARIIYSYEDSQDARMLLQSLHFVQGLLAFVRALERSKDLTEGVATTEWTPQWTSVTLTRRRFFILEVEPQIFMALGIQPIVEIKDHRAGYEALLRDIYGMFRLFHGTIESNLRLLPSVDGSNESDMTFKKDTDGMDLLMNIAAVRKRLRKLRLAIDFITHHMPRDVYNDGKECDNEMAQLQDEKQTTEAELRALVALSPATTLQKKCSEFFPTLLQSLNVRSVSAMSELQGLSYFPMDQLTFLSLQTFVNGFHTDIRLSESGVEVERVENMALFFKGNLLWNSLETTTMHLLYKFLQLREERGMTMLRGDDEHGCGDVKSALTPSNDADAELWMTNPYQDTFLPVWSSKLSYTECDVIAQSKNGRPPVRMAARSLHKQHPASLSTFLSEALPSSGGGKLLAPVLTPPSSVGTEPSQCCPPPHSPTSLTRHIGARRSETSSANFHGAVKNRARTPSFRNAGLMLHNGCFSKLLHPNREIQSGRGWSGIERVWSPLVYPLHGVSPSIATAARTVMAARHRVVVWHEADLTMILLLHLNETKHDSTSAAPTKLQASTIERLEDYLEGQQRFQTLAKFILTRYNATFASKKNIPILPPLPPFLYINRINLAFRMQHVPRLLKSKEDDLFPVPGKLLVHYFPASATSLINKLHAELHQSFSTGNREICVRTRHAGWVLAKKSETSHRELYVFIDSKMGSTLYDLADSLQMLLDDQFGNVLF</sequence>
<dbReference type="EMBL" id="CAKLCB010000373">
    <property type="protein sequence ID" value="CAH0520897.1"/>
    <property type="molecule type" value="Genomic_DNA"/>
</dbReference>
<gene>
    <name evidence="4" type="ORF">PBS001_LOCUS7359</name>
</gene>
<keyword evidence="5" id="KW-1185">Reference proteome</keyword>
<reference evidence="4 5" key="1">
    <citation type="submission" date="2021-11" db="EMBL/GenBank/DDBJ databases">
        <authorList>
            <person name="Islam A."/>
            <person name="Islam S."/>
            <person name="Flora M.S."/>
            <person name="Rahman M."/>
            <person name="Ziaur R.M."/>
            <person name="Epstein J.H."/>
            <person name="Hassan M."/>
            <person name="Klassen M."/>
            <person name="Woodard K."/>
            <person name="Webb A."/>
            <person name="Webby R.J."/>
            <person name="El Zowalaty M.E."/>
        </authorList>
    </citation>
    <scope>NUCLEOTIDE SEQUENCE [LARGE SCALE GENOMIC DNA]</scope>
    <source>
        <strain evidence="4">Pbs1</strain>
    </source>
</reference>
<organism evidence="4 5">
    <name type="scientific">Peronospora belbahrii</name>
    <dbReference type="NCBI Taxonomy" id="622444"/>
    <lineage>
        <taxon>Eukaryota</taxon>
        <taxon>Sar</taxon>
        <taxon>Stramenopiles</taxon>
        <taxon>Oomycota</taxon>
        <taxon>Peronosporomycetes</taxon>
        <taxon>Peronosporales</taxon>
        <taxon>Peronosporaceae</taxon>
        <taxon>Peronospora</taxon>
    </lineage>
</organism>
<evidence type="ECO:0000313" key="4">
    <source>
        <dbReference type="EMBL" id="CAH0520897.1"/>
    </source>
</evidence>